<dbReference type="AlphaFoldDB" id="R4XA82"/>
<dbReference type="STRING" id="1097556.R4XA82"/>
<proteinExistence type="predicted"/>
<comment type="caution">
    <text evidence="1">The sequence shown here is derived from an EMBL/GenBank/DDBJ whole genome shotgun (WGS) entry which is preliminary data.</text>
</comment>
<dbReference type="InterPro" id="IPR011009">
    <property type="entry name" value="Kinase-like_dom_sf"/>
</dbReference>
<gene>
    <name evidence="1" type="ORF">TAPDE_002836</name>
</gene>
<name>R4XA82_TAPDE</name>
<dbReference type="GO" id="GO:0016301">
    <property type="term" value="F:kinase activity"/>
    <property type="evidence" value="ECO:0007669"/>
    <property type="project" value="UniProtKB-KW"/>
</dbReference>
<protein>
    <submittedName>
        <fullName evidence="1">Cell cycle protein kinase spo4</fullName>
    </submittedName>
</protein>
<sequence length="171" mass="19961">MHEEFPDGFYELSNIQHIKEHEMQTLGWCYFRTDRRPSKRAERGGTRGFRCFLTQRFPFFCSDDDTEALLELTNIFGVEEMTICAARHMCILDTQIPRLTMKRHSWHHLVNSLTAGGIQTGRYPVLTNEDVYICRAAFDFLDRALDLDPFTRFTAGELLEHPFLNVHASIQ</sequence>
<accession>R4XA82</accession>
<keyword evidence="1" id="KW-0808">Transferase</keyword>
<reference evidence="1 2" key="1">
    <citation type="journal article" date="2013" name="MBio">
        <title>Genome sequencing of the plant pathogen Taphrina deformans, the causal agent of peach leaf curl.</title>
        <authorList>
            <person name="Cisse O.H."/>
            <person name="Almeida J.M.G.C.F."/>
            <person name="Fonseca A."/>
            <person name="Kumar A.A."/>
            <person name="Salojaervi J."/>
            <person name="Overmyer K."/>
            <person name="Hauser P.M."/>
            <person name="Pagni M."/>
        </authorList>
    </citation>
    <scope>NUCLEOTIDE SEQUENCE [LARGE SCALE GENOMIC DNA]</scope>
    <source>
        <strain evidence="2">PYCC 5710 / ATCC 11124 / CBS 356.35 / IMI 108563 / JCM 9778 / NBRC 8474</strain>
    </source>
</reference>
<keyword evidence="2" id="KW-1185">Reference proteome</keyword>
<evidence type="ECO:0000313" key="1">
    <source>
        <dbReference type="EMBL" id="CCG82708.1"/>
    </source>
</evidence>
<dbReference type="Proteomes" id="UP000013776">
    <property type="component" value="Unassembled WGS sequence"/>
</dbReference>
<evidence type="ECO:0000313" key="2">
    <source>
        <dbReference type="Proteomes" id="UP000013776"/>
    </source>
</evidence>
<dbReference type="VEuPathDB" id="FungiDB:TAPDE_002836"/>
<organism evidence="1 2">
    <name type="scientific">Taphrina deformans (strain PYCC 5710 / ATCC 11124 / CBS 356.35 / IMI 108563 / JCM 9778 / NBRC 8474)</name>
    <name type="common">Peach leaf curl fungus</name>
    <name type="synonym">Lalaria deformans</name>
    <dbReference type="NCBI Taxonomy" id="1097556"/>
    <lineage>
        <taxon>Eukaryota</taxon>
        <taxon>Fungi</taxon>
        <taxon>Dikarya</taxon>
        <taxon>Ascomycota</taxon>
        <taxon>Taphrinomycotina</taxon>
        <taxon>Taphrinomycetes</taxon>
        <taxon>Taphrinales</taxon>
        <taxon>Taphrinaceae</taxon>
        <taxon>Taphrina</taxon>
    </lineage>
</organism>
<dbReference type="eggNOG" id="KOG1167">
    <property type="taxonomic scope" value="Eukaryota"/>
</dbReference>
<dbReference type="SUPFAM" id="SSF56112">
    <property type="entry name" value="Protein kinase-like (PK-like)"/>
    <property type="match status" value="1"/>
</dbReference>
<keyword evidence="1" id="KW-0418">Kinase</keyword>
<dbReference type="Gene3D" id="1.10.510.10">
    <property type="entry name" value="Transferase(Phosphotransferase) domain 1"/>
    <property type="match status" value="1"/>
</dbReference>
<dbReference type="OrthoDB" id="10020333at2759"/>
<dbReference type="EMBL" id="CAHR02000096">
    <property type="protein sequence ID" value="CCG82708.1"/>
    <property type="molecule type" value="Genomic_DNA"/>
</dbReference>